<reference evidence="2 3" key="1">
    <citation type="journal article" date="2021" name="BMC Genomics">
        <title>Telomere-to-telomere genome assembly of asparaginase-producing Trichoderma simmonsii.</title>
        <authorList>
            <person name="Chung D."/>
            <person name="Kwon Y.M."/>
            <person name="Yang Y."/>
        </authorList>
    </citation>
    <scope>NUCLEOTIDE SEQUENCE [LARGE SCALE GENOMIC DNA]</scope>
    <source>
        <strain evidence="2 3">GH-Sj1</strain>
    </source>
</reference>
<feature type="region of interest" description="Disordered" evidence="1">
    <location>
        <begin position="121"/>
        <end position="262"/>
    </location>
</feature>
<evidence type="ECO:0000256" key="1">
    <source>
        <dbReference type="SAM" id="MobiDB-lite"/>
    </source>
</evidence>
<dbReference type="EMBL" id="CP075865">
    <property type="protein sequence ID" value="QYS97643.1"/>
    <property type="molecule type" value="Genomic_DNA"/>
</dbReference>
<keyword evidence="3" id="KW-1185">Reference proteome</keyword>
<sequence>MPVTNRGGLPGADYNYLRAQPPSWESVRTGLSIFALVIIARYCVQTIYRWLRPTARRNTATLLPTNNLPLQRQYDYKPHLGPMDDEKHIEGVNDQHEELRAPTTTTTTTTTNTTTAAMDRHPHWRSAGGTLPGPFISRLPPAPPLTPPELSTAVFTLDNERSPSSQSFIHQPNPDYMSSTSTTAFQTGSPDSASIPRRRSYTRTLPISVPGSGSHSPQAQSPEAESVDPTFSPSSYPPSAGLLPPAPPSGLGSEPDDHGHRNVDVQGEILSVLDRDGAGWTRHTRVYGGGACLACAASGGGFYGATVTPEEMRDPSPERECRILDAFFPSAGIPGGVRTSKPSAGSLEVYS</sequence>
<feature type="compositionally biased region" description="Polar residues" evidence="1">
    <location>
        <begin position="211"/>
        <end position="223"/>
    </location>
</feature>
<evidence type="ECO:0000313" key="2">
    <source>
        <dbReference type="EMBL" id="QYS97643.1"/>
    </source>
</evidence>
<organism evidence="2 3">
    <name type="scientific">Trichoderma simmonsii</name>
    <dbReference type="NCBI Taxonomy" id="1491479"/>
    <lineage>
        <taxon>Eukaryota</taxon>
        <taxon>Fungi</taxon>
        <taxon>Dikarya</taxon>
        <taxon>Ascomycota</taxon>
        <taxon>Pezizomycotina</taxon>
        <taxon>Sordariomycetes</taxon>
        <taxon>Hypocreomycetidae</taxon>
        <taxon>Hypocreales</taxon>
        <taxon>Hypocreaceae</taxon>
        <taxon>Trichoderma</taxon>
    </lineage>
</organism>
<dbReference type="Proteomes" id="UP000826661">
    <property type="component" value="Chromosome II"/>
</dbReference>
<name>A0A8G0L8E3_9HYPO</name>
<gene>
    <name evidence="2" type="ORF">H0G86_004865</name>
</gene>
<proteinExistence type="predicted"/>
<dbReference type="AlphaFoldDB" id="A0A8G0L8E3"/>
<evidence type="ECO:0000313" key="3">
    <source>
        <dbReference type="Proteomes" id="UP000826661"/>
    </source>
</evidence>
<feature type="compositionally biased region" description="Low complexity" evidence="1">
    <location>
        <begin position="232"/>
        <end position="253"/>
    </location>
</feature>
<feature type="compositionally biased region" description="Polar residues" evidence="1">
    <location>
        <begin position="162"/>
        <end position="192"/>
    </location>
</feature>
<accession>A0A8G0L8E3</accession>
<protein>
    <submittedName>
        <fullName evidence="2">Uncharacterized protein</fullName>
    </submittedName>
</protein>